<comment type="caution">
    <text evidence="6">The sequence shown here is derived from an EMBL/GenBank/DDBJ whole genome shotgun (WGS) entry which is preliminary data.</text>
</comment>
<feature type="transmembrane region" description="Helical" evidence="5">
    <location>
        <begin position="211"/>
        <end position="234"/>
    </location>
</feature>
<evidence type="ECO:0000256" key="5">
    <source>
        <dbReference type="SAM" id="Phobius"/>
    </source>
</evidence>
<dbReference type="Gene3D" id="1.50.10.150">
    <property type="entry name" value="Voltage-dependent anion channel"/>
    <property type="match status" value="1"/>
</dbReference>
<feature type="transmembrane region" description="Helical" evidence="5">
    <location>
        <begin position="18"/>
        <end position="37"/>
    </location>
</feature>
<dbReference type="AlphaFoldDB" id="A0A7W7LVZ1"/>
<dbReference type="Pfam" id="PF03595">
    <property type="entry name" value="SLAC1"/>
    <property type="match status" value="1"/>
</dbReference>
<proteinExistence type="predicted"/>
<feature type="transmembrane region" description="Helical" evidence="5">
    <location>
        <begin position="180"/>
        <end position="205"/>
    </location>
</feature>
<name>A0A7W7LVZ1_9ACTN</name>
<evidence type="ECO:0000256" key="3">
    <source>
        <dbReference type="ARBA" id="ARBA00022989"/>
    </source>
</evidence>
<keyword evidence="4 5" id="KW-0472">Membrane</keyword>
<accession>A0A7W7LVZ1</accession>
<evidence type="ECO:0000256" key="4">
    <source>
        <dbReference type="ARBA" id="ARBA00023136"/>
    </source>
</evidence>
<evidence type="ECO:0008006" key="8">
    <source>
        <dbReference type="Google" id="ProtNLM"/>
    </source>
</evidence>
<dbReference type="InterPro" id="IPR004695">
    <property type="entry name" value="SLAC1/Mae1/Ssu1/TehA"/>
</dbReference>
<sequence>MLGTRVSALGRNTPARALLARTAVLWPTLLVLVLVLAVRRRLPRMPGSVFLCCVAPQGPAVLGVTPAATESAAWLARVAPVLFRLGLPLHGLALFRLDLRQVTEGTGDHRVAGGATAVSSLAGSELLAAGGAHLRLWNEDGGDVLRFMTVVLLVLDLAWYGVPLVAGIARPQPCYDTRRWATVFPLGMTAAAALSAATAVGLPWLDGLGRVLVWVAVAAGTVASARAAITSVPVRDGVRSTARR</sequence>
<keyword evidence="2 5" id="KW-0812">Transmembrane</keyword>
<organism evidence="6 7">
    <name type="scientific">Streptomyces griseomycini</name>
    <dbReference type="NCBI Taxonomy" id="66895"/>
    <lineage>
        <taxon>Bacteria</taxon>
        <taxon>Bacillati</taxon>
        <taxon>Actinomycetota</taxon>
        <taxon>Actinomycetes</taxon>
        <taxon>Kitasatosporales</taxon>
        <taxon>Streptomycetaceae</taxon>
        <taxon>Streptomyces</taxon>
    </lineage>
</organism>
<protein>
    <recommendedName>
        <fullName evidence="8">Integral membrane protein</fullName>
    </recommendedName>
</protein>
<keyword evidence="3 5" id="KW-1133">Transmembrane helix</keyword>
<dbReference type="GO" id="GO:0016020">
    <property type="term" value="C:membrane"/>
    <property type="evidence" value="ECO:0007669"/>
    <property type="project" value="UniProtKB-SubCell"/>
</dbReference>
<dbReference type="Proteomes" id="UP000579523">
    <property type="component" value="Unassembled WGS sequence"/>
</dbReference>
<evidence type="ECO:0000313" key="6">
    <source>
        <dbReference type="EMBL" id="MBB4897465.1"/>
    </source>
</evidence>
<evidence type="ECO:0000256" key="2">
    <source>
        <dbReference type="ARBA" id="ARBA00022692"/>
    </source>
</evidence>
<evidence type="ECO:0000313" key="7">
    <source>
        <dbReference type="Proteomes" id="UP000579523"/>
    </source>
</evidence>
<gene>
    <name evidence="6" type="ORF">FHS37_001492</name>
</gene>
<dbReference type="InterPro" id="IPR038665">
    <property type="entry name" value="Voltage-dep_anion_channel_sf"/>
</dbReference>
<evidence type="ECO:0000256" key="1">
    <source>
        <dbReference type="ARBA" id="ARBA00004141"/>
    </source>
</evidence>
<dbReference type="GO" id="GO:0055085">
    <property type="term" value="P:transmembrane transport"/>
    <property type="evidence" value="ECO:0007669"/>
    <property type="project" value="InterPro"/>
</dbReference>
<reference evidence="6 7" key="1">
    <citation type="submission" date="2020-08" db="EMBL/GenBank/DDBJ databases">
        <title>Genomic Encyclopedia of Type Strains, Phase III (KMG-III): the genomes of soil and plant-associated and newly described type strains.</title>
        <authorList>
            <person name="Whitman W."/>
        </authorList>
    </citation>
    <scope>NUCLEOTIDE SEQUENCE [LARGE SCALE GENOMIC DNA]</scope>
    <source>
        <strain evidence="6 7">CECT 3273</strain>
    </source>
</reference>
<comment type="subcellular location">
    <subcellularLocation>
        <location evidence="1">Membrane</location>
        <topology evidence="1">Multi-pass membrane protein</topology>
    </subcellularLocation>
</comment>
<feature type="transmembrane region" description="Helical" evidence="5">
    <location>
        <begin position="144"/>
        <end position="168"/>
    </location>
</feature>
<keyword evidence="7" id="KW-1185">Reference proteome</keyword>
<dbReference type="EMBL" id="JACHJI010000002">
    <property type="protein sequence ID" value="MBB4897465.1"/>
    <property type="molecule type" value="Genomic_DNA"/>
</dbReference>